<organism evidence="2 3">
    <name type="scientific">Cricetulus griseus</name>
    <name type="common">Chinese hamster</name>
    <name type="synonym">Cricetulus barabensis griseus</name>
    <dbReference type="NCBI Taxonomy" id="10029"/>
    <lineage>
        <taxon>Eukaryota</taxon>
        <taxon>Metazoa</taxon>
        <taxon>Chordata</taxon>
        <taxon>Craniata</taxon>
        <taxon>Vertebrata</taxon>
        <taxon>Euteleostomi</taxon>
        <taxon>Mammalia</taxon>
        <taxon>Eutheria</taxon>
        <taxon>Euarchontoglires</taxon>
        <taxon>Glires</taxon>
        <taxon>Rodentia</taxon>
        <taxon>Myomorpha</taxon>
        <taxon>Muroidea</taxon>
        <taxon>Cricetidae</taxon>
        <taxon>Cricetinae</taxon>
        <taxon>Cricetulus</taxon>
    </lineage>
</organism>
<dbReference type="InParanoid" id="G3H7W0"/>
<accession>G3H7W0</accession>
<reference evidence="3" key="1">
    <citation type="journal article" date="2011" name="Nat. Biotechnol.">
        <title>The genomic sequence of the Chinese hamster ovary (CHO)-K1 cell line.</title>
        <authorList>
            <person name="Xu X."/>
            <person name="Nagarajan H."/>
            <person name="Lewis N.E."/>
            <person name="Pan S."/>
            <person name="Cai Z."/>
            <person name="Liu X."/>
            <person name="Chen W."/>
            <person name="Xie M."/>
            <person name="Wang W."/>
            <person name="Hammond S."/>
            <person name="Andersen M.R."/>
            <person name="Neff N."/>
            <person name="Passarelli B."/>
            <person name="Koh W."/>
            <person name="Fan H.C."/>
            <person name="Wang J."/>
            <person name="Gui Y."/>
            <person name="Lee K.H."/>
            <person name="Betenbaugh M.J."/>
            <person name="Quake S.R."/>
            <person name="Famili I."/>
            <person name="Palsson B.O."/>
            <person name="Wang J."/>
        </authorList>
    </citation>
    <scope>NUCLEOTIDE SEQUENCE [LARGE SCALE GENOMIC DNA]</scope>
    <source>
        <strain evidence="3">CHO K1 cell line</strain>
    </source>
</reference>
<feature type="region of interest" description="Disordered" evidence="1">
    <location>
        <begin position="57"/>
        <end position="81"/>
    </location>
</feature>
<gene>
    <name evidence="2" type="ORF">I79_006454</name>
</gene>
<evidence type="ECO:0000256" key="1">
    <source>
        <dbReference type="SAM" id="MobiDB-lite"/>
    </source>
</evidence>
<dbReference type="Proteomes" id="UP000001075">
    <property type="component" value="Unassembled WGS sequence"/>
</dbReference>
<evidence type="ECO:0000313" key="2">
    <source>
        <dbReference type="EMBL" id="EGV97313.1"/>
    </source>
</evidence>
<protein>
    <submittedName>
        <fullName evidence="2">Uncharacterized protein</fullName>
    </submittedName>
</protein>
<proteinExistence type="predicted"/>
<sequence length="81" mass="8909">MTAGRCMAKPERARCAVPTRVRGLQPQDRLWEVSGDASGQDWTLYGAGHRQLWVQPELSGSRKGQPGRYLPGLAEGRDNSS</sequence>
<evidence type="ECO:0000313" key="3">
    <source>
        <dbReference type="Proteomes" id="UP000001075"/>
    </source>
</evidence>
<name>G3H7W0_CRIGR</name>
<dbReference type="AlphaFoldDB" id="G3H7W0"/>
<dbReference type="EMBL" id="JH000203">
    <property type="protein sequence ID" value="EGV97313.1"/>
    <property type="molecule type" value="Genomic_DNA"/>
</dbReference>